<organism evidence="1 2">
    <name type="scientific">Variovorax robiniae</name>
    <dbReference type="NCBI Taxonomy" id="1836199"/>
    <lineage>
        <taxon>Bacteria</taxon>
        <taxon>Pseudomonadati</taxon>
        <taxon>Pseudomonadota</taxon>
        <taxon>Betaproteobacteria</taxon>
        <taxon>Burkholderiales</taxon>
        <taxon>Comamonadaceae</taxon>
        <taxon>Variovorax</taxon>
    </lineage>
</organism>
<accession>A0ABU8XIP4</accession>
<reference evidence="1 2" key="1">
    <citation type="submission" date="2024-03" db="EMBL/GenBank/DDBJ databases">
        <title>Novel species of the genus Variovorax.</title>
        <authorList>
            <person name="Liu Q."/>
            <person name="Xin Y.-H."/>
        </authorList>
    </citation>
    <scope>NUCLEOTIDE SEQUENCE [LARGE SCALE GENOMIC DNA]</scope>
    <source>
        <strain evidence="1 2">KACC 18901</strain>
    </source>
</reference>
<dbReference type="EMBL" id="JBBKZS010000031">
    <property type="protein sequence ID" value="MEJ8859546.1"/>
    <property type="molecule type" value="Genomic_DNA"/>
</dbReference>
<evidence type="ECO:0000313" key="1">
    <source>
        <dbReference type="EMBL" id="MEJ8859546.1"/>
    </source>
</evidence>
<sequence>MTIQIFAASALVQGASMDFKPPGNAFKGRGPITILALLKDDEADREMGRMTDLLQSRIEKSNRKTARIDCSVSLAGCQLGGSTVYVTGHSRFMEASTKIRPMANRTLGGFPLDAVVEVLFNGICNGVTEIEFWCCESACKRETAHYKGNSDGTVCQTFSCKALETLCMKFEAESWGEISTLDYVCGKLVELAQKQSLISKRPLESYPNVCLTALNGVGYISEEDDYITTFDQGAMLAEYNSILKMEKDIREKRSGTHTAKNLKQAEGRLKKHIATRSCHFITIELNFLGFVAEAKGLSSFLHRQKKQRAMPPRNRIPVNTLQQMDQMLGPVLRKQ</sequence>
<protein>
    <submittedName>
        <fullName evidence="1">Uncharacterized protein</fullName>
    </submittedName>
</protein>
<gene>
    <name evidence="1" type="ORF">WKW79_33635</name>
</gene>
<evidence type="ECO:0000313" key="2">
    <source>
        <dbReference type="Proteomes" id="UP001367030"/>
    </source>
</evidence>
<comment type="caution">
    <text evidence="1">The sequence shown here is derived from an EMBL/GenBank/DDBJ whole genome shotgun (WGS) entry which is preliminary data.</text>
</comment>
<name>A0ABU8XIP4_9BURK</name>
<proteinExistence type="predicted"/>
<dbReference type="Proteomes" id="UP001367030">
    <property type="component" value="Unassembled WGS sequence"/>
</dbReference>
<keyword evidence="2" id="KW-1185">Reference proteome</keyword>
<dbReference type="RefSeq" id="WP_340339583.1">
    <property type="nucleotide sequence ID" value="NZ_JBBKZS010000031.1"/>
</dbReference>